<dbReference type="Proteomes" id="UP000689967">
    <property type="component" value="Unassembled WGS sequence"/>
</dbReference>
<proteinExistence type="inferred from homology"/>
<evidence type="ECO:0000313" key="8">
    <source>
        <dbReference type="EMBL" id="MBU8543723.1"/>
    </source>
</evidence>
<dbReference type="EMBL" id="JAERQM010000002">
    <property type="protein sequence ID" value="MBU8543723.1"/>
    <property type="molecule type" value="Genomic_DNA"/>
</dbReference>
<keyword evidence="4 6" id="KW-0862">Zinc</keyword>
<organism evidence="8 9">
    <name type="scientific">Falsiroseomonas oleicola</name>
    <dbReference type="NCBI Taxonomy" id="2801474"/>
    <lineage>
        <taxon>Bacteria</taxon>
        <taxon>Pseudomonadati</taxon>
        <taxon>Pseudomonadota</taxon>
        <taxon>Alphaproteobacteria</taxon>
        <taxon>Acetobacterales</taxon>
        <taxon>Roseomonadaceae</taxon>
        <taxon>Falsiroseomonas</taxon>
    </lineage>
</organism>
<comment type="similarity">
    <text evidence="6">Belongs to the peptidase M48 family.</text>
</comment>
<dbReference type="PROSITE" id="PS51257">
    <property type="entry name" value="PROKAR_LIPOPROTEIN"/>
    <property type="match status" value="1"/>
</dbReference>
<comment type="cofactor">
    <cofactor evidence="6">
        <name>Zn(2+)</name>
        <dbReference type="ChEBI" id="CHEBI:29105"/>
    </cofactor>
    <text evidence="6">Binds 1 zinc ion per subunit.</text>
</comment>
<dbReference type="CDD" id="cd07324">
    <property type="entry name" value="M48C_Oma1-like"/>
    <property type="match status" value="1"/>
</dbReference>
<feature type="domain" description="Peptidase M48" evidence="7">
    <location>
        <begin position="72"/>
        <end position="253"/>
    </location>
</feature>
<dbReference type="InterPro" id="IPR051156">
    <property type="entry name" value="Mito/Outer_Membr_Metalloprot"/>
</dbReference>
<evidence type="ECO:0000256" key="1">
    <source>
        <dbReference type="ARBA" id="ARBA00022670"/>
    </source>
</evidence>
<keyword evidence="5 6" id="KW-0482">Metalloprotease</keyword>
<protein>
    <submittedName>
        <fullName evidence="8">M48 family metallopeptidase</fullName>
    </submittedName>
</protein>
<dbReference type="PANTHER" id="PTHR22726:SF1">
    <property type="entry name" value="METALLOENDOPEPTIDASE OMA1, MITOCHONDRIAL"/>
    <property type="match status" value="1"/>
</dbReference>
<dbReference type="PANTHER" id="PTHR22726">
    <property type="entry name" value="METALLOENDOPEPTIDASE OMA1"/>
    <property type="match status" value="1"/>
</dbReference>
<name>A0ABS6H4W5_9PROT</name>
<evidence type="ECO:0000256" key="4">
    <source>
        <dbReference type="ARBA" id="ARBA00022833"/>
    </source>
</evidence>
<keyword evidence="1 6" id="KW-0645">Protease</keyword>
<keyword evidence="3 6" id="KW-0378">Hydrolase</keyword>
<keyword evidence="9" id="KW-1185">Reference proteome</keyword>
<evidence type="ECO:0000256" key="5">
    <source>
        <dbReference type="ARBA" id="ARBA00023049"/>
    </source>
</evidence>
<sequence length="270" mass="28787">MAGRRVFCMGLGAMLCGCGGAVRPPPLPPTESVRLAAAEAAQDRVTPRRMLASGEASATVRRIAGRLNPPALEICREIGLNRCDWFFRTSRSTTLNAAAGSDGRVEINRGVLEYARNDDEVALVMAHELAHHAADHVRQGRANQQVGAAIGGTLMGALVIAGALAGGRNSAASNRRDIEGAGRLGGRLGRLSFSRDQEREADHLGALILFRAGYDLDKARSFLLTMARLSDRQESGMFDSHPAGPERIAAFDQTVAQLRATQGRIPVRPG</sequence>
<evidence type="ECO:0000256" key="6">
    <source>
        <dbReference type="RuleBase" id="RU003983"/>
    </source>
</evidence>
<evidence type="ECO:0000256" key="3">
    <source>
        <dbReference type="ARBA" id="ARBA00022801"/>
    </source>
</evidence>
<keyword evidence="2" id="KW-0479">Metal-binding</keyword>
<reference evidence="8 9" key="1">
    <citation type="submission" date="2021-01" db="EMBL/GenBank/DDBJ databases">
        <title>Roseomonas sp. nov, a bacterium isolated from an oil production mixture in Yumen Oilfield.</title>
        <authorList>
            <person name="Wu D."/>
        </authorList>
    </citation>
    <scope>NUCLEOTIDE SEQUENCE [LARGE SCALE GENOMIC DNA]</scope>
    <source>
        <strain evidence="8 9">ROY-5-3</strain>
    </source>
</reference>
<dbReference type="RefSeq" id="WP_216874312.1">
    <property type="nucleotide sequence ID" value="NZ_JAERQM010000002.1"/>
</dbReference>
<evidence type="ECO:0000256" key="2">
    <source>
        <dbReference type="ARBA" id="ARBA00022723"/>
    </source>
</evidence>
<evidence type="ECO:0000313" key="9">
    <source>
        <dbReference type="Proteomes" id="UP000689967"/>
    </source>
</evidence>
<dbReference type="InterPro" id="IPR001915">
    <property type="entry name" value="Peptidase_M48"/>
</dbReference>
<evidence type="ECO:0000259" key="7">
    <source>
        <dbReference type="Pfam" id="PF01435"/>
    </source>
</evidence>
<dbReference type="Pfam" id="PF01435">
    <property type="entry name" value="Peptidase_M48"/>
    <property type="match status" value="1"/>
</dbReference>
<comment type="caution">
    <text evidence="8">The sequence shown here is derived from an EMBL/GenBank/DDBJ whole genome shotgun (WGS) entry which is preliminary data.</text>
</comment>
<gene>
    <name evidence="8" type="ORF">JJQ90_08395</name>
</gene>
<accession>A0ABS6H4W5</accession>